<dbReference type="AlphaFoldDB" id="A0A7V8VA90"/>
<proteinExistence type="predicted"/>
<sequence>MEYKRVMKITLLLLISLCGLASVQGEELDNVTPPLGEFPAPGTGMYLSGEVVFVDPINRRAALRIDGDGVENRYDKAAPSRFAMLPYGSIWYQGALADLRDVPIGTHVHGLFYRAPDWDRSIPPYDGRRERGQYVSPYTHCLLLEDDFSWYQRRGVAWEVTKITTVTTKKVAKHGGVWDEPVPAMVTMIPVGKSLETGLQGPQDFSLDDSTIVWKDRGLGTLEDLKIGQIVQFNLAWCRDWKNKRFHLGKVWIDEASREAVTARQRAQFSRNLHHYWLPGWIGSVEYQEPGKFYQPDKNYHEIEGEIGKGIITVTLFDNIGEERLQKVADTFKVSTQYAMCASENTLRTWLQPFLSCGRIMDVKRIANPPPGSSGIQFRLWYSQPLQEWHRPGRIIRFRPEIPSVPNSWEVNALPPEFRIREPKLRFSELIMD</sequence>
<accession>A0A7V8VA90</accession>
<evidence type="ECO:0000256" key="1">
    <source>
        <dbReference type="SAM" id="SignalP"/>
    </source>
</evidence>
<gene>
    <name evidence="2" type="ORF">HOV93_50340</name>
</gene>
<keyword evidence="3" id="KW-1185">Reference proteome</keyword>
<name>A0A7V8VA90_9BACT</name>
<organism evidence="2 3">
    <name type="scientific">Bremerella alba</name>
    <dbReference type="NCBI Taxonomy" id="980252"/>
    <lineage>
        <taxon>Bacteria</taxon>
        <taxon>Pseudomonadati</taxon>
        <taxon>Planctomycetota</taxon>
        <taxon>Planctomycetia</taxon>
        <taxon>Pirellulales</taxon>
        <taxon>Pirellulaceae</taxon>
        <taxon>Bremerella</taxon>
    </lineage>
</organism>
<feature type="chain" id="PRO_5031464814" evidence="1">
    <location>
        <begin position="22"/>
        <end position="433"/>
    </location>
</feature>
<protein>
    <submittedName>
        <fullName evidence="2">Uncharacterized protein</fullName>
    </submittedName>
</protein>
<keyword evidence="1" id="KW-0732">Signal</keyword>
<dbReference type="Proteomes" id="UP000551616">
    <property type="component" value="Unassembled WGS sequence"/>
</dbReference>
<evidence type="ECO:0000313" key="3">
    <source>
        <dbReference type="Proteomes" id="UP000551616"/>
    </source>
</evidence>
<dbReference type="EMBL" id="JABRWO010000021">
    <property type="protein sequence ID" value="MBA2117828.1"/>
    <property type="molecule type" value="Genomic_DNA"/>
</dbReference>
<evidence type="ECO:0000313" key="2">
    <source>
        <dbReference type="EMBL" id="MBA2117828.1"/>
    </source>
</evidence>
<reference evidence="2 3" key="1">
    <citation type="submission" date="2020-05" db="EMBL/GenBank/DDBJ databases">
        <title>Bremerella alba sp. nov., a novel planctomycete isolated from the surface of the macroalga Fucus spiralis.</title>
        <authorList>
            <person name="Godinho O."/>
            <person name="Botelho R."/>
            <person name="Albuquerque L."/>
            <person name="Wiegand S."/>
            <person name="Da Costa M.S."/>
            <person name="Lobo-Da-Cunha A."/>
            <person name="Jogler C."/>
            <person name="Lage O.M."/>
        </authorList>
    </citation>
    <scope>NUCLEOTIDE SEQUENCE [LARGE SCALE GENOMIC DNA]</scope>
    <source>
        <strain evidence="2 3">FF15</strain>
    </source>
</reference>
<feature type="signal peptide" evidence="1">
    <location>
        <begin position="1"/>
        <end position="21"/>
    </location>
</feature>
<comment type="caution">
    <text evidence="2">The sequence shown here is derived from an EMBL/GenBank/DDBJ whole genome shotgun (WGS) entry which is preliminary data.</text>
</comment>